<dbReference type="InterPro" id="IPR000668">
    <property type="entry name" value="Peptidase_C1A_C"/>
</dbReference>
<protein>
    <recommendedName>
        <fullName evidence="9">Cathepsin B-like cysteine proteinase</fullName>
    </recommendedName>
</protein>
<dbReference type="InterPro" id="IPR038765">
    <property type="entry name" value="Papain-like_cys_pep_sf"/>
</dbReference>
<dbReference type="Gene3D" id="3.90.70.10">
    <property type="entry name" value="Cysteine proteinases"/>
    <property type="match status" value="1"/>
</dbReference>
<evidence type="ECO:0000256" key="7">
    <source>
        <dbReference type="ARBA" id="ARBA00023157"/>
    </source>
</evidence>
<evidence type="ECO:0000256" key="6">
    <source>
        <dbReference type="ARBA" id="ARBA00023145"/>
    </source>
</evidence>
<comment type="similarity">
    <text evidence="1">Belongs to the peptidase C1 family.</text>
</comment>
<evidence type="ECO:0000256" key="2">
    <source>
        <dbReference type="ARBA" id="ARBA00022670"/>
    </source>
</evidence>
<dbReference type="GO" id="GO:0008234">
    <property type="term" value="F:cysteine-type peptidase activity"/>
    <property type="evidence" value="ECO:0007669"/>
    <property type="project" value="UniProtKB-KW"/>
</dbReference>
<dbReference type="SUPFAM" id="SSF54001">
    <property type="entry name" value="Cysteine proteinases"/>
    <property type="match status" value="1"/>
</dbReference>
<dbReference type="EMBL" id="UYJE01003414">
    <property type="protein sequence ID" value="VDI19074.1"/>
    <property type="molecule type" value="Genomic_DNA"/>
</dbReference>
<reference evidence="11" key="1">
    <citation type="submission" date="2018-11" db="EMBL/GenBank/DDBJ databases">
        <authorList>
            <person name="Alioto T."/>
            <person name="Alioto T."/>
        </authorList>
    </citation>
    <scope>NUCLEOTIDE SEQUENCE</scope>
</reference>
<sequence length="273" mass="29842">MPTPEHMKLPVKNIVAAQDLPDTFDSRTQWPNCPTIKEVRDQGDCGSCWAFGAVEAMSDRICIKSAGKVNAHLSAEDMNDCCRTCGNGCNGGFPEAAWQYWKQEGLVTGGQYNTKQGCQPYTIKACDHHVVGKLEPCAKKDSKTPKCTHKCEAGYNVSYTQDKHFGMSAYAVKREETQIMTEIMTNGPVEGAFTVYADFPTYKSGVYKHTTGSALGGHAIKLIGWGTENGDKYWLVANSWNPDWGSAGFFKILRGKDECGIESGIVGGEPKLS</sequence>
<dbReference type="OrthoDB" id="640249at2759"/>
<dbReference type="InterPro" id="IPR013128">
    <property type="entry name" value="Peptidase_C1A"/>
</dbReference>
<dbReference type="InterPro" id="IPR000169">
    <property type="entry name" value="Pept_cys_AS"/>
</dbReference>
<keyword evidence="6" id="KW-0865">Zymogen</keyword>
<dbReference type="PROSITE" id="PS00639">
    <property type="entry name" value="THIOL_PROTEASE_HIS"/>
    <property type="match status" value="1"/>
</dbReference>
<keyword evidence="7" id="KW-1015">Disulfide bond</keyword>
<dbReference type="GO" id="GO:0006508">
    <property type="term" value="P:proteolysis"/>
    <property type="evidence" value="ECO:0007669"/>
    <property type="project" value="UniProtKB-KW"/>
</dbReference>
<evidence type="ECO:0000256" key="8">
    <source>
        <dbReference type="ARBA" id="ARBA00055576"/>
    </source>
</evidence>
<evidence type="ECO:0000313" key="12">
    <source>
        <dbReference type="Proteomes" id="UP000596742"/>
    </source>
</evidence>
<evidence type="ECO:0000256" key="3">
    <source>
        <dbReference type="ARBA" id="ARBA00022729"/>
    </source>
</evidence>
<comment type="caution">
    <text evidence="11">The sequence shown here is derived from an EMBL/GenBank/DDBJ whole genome shotgun (WGS) entry which is preliminary data.</text>
</comment>
<dbReference type="InterPro" id="IPR025660">
    <property type="entry name" value="Pept_his_AS"/>
</dbReference>
<dbReference type="Pfam" id="PF00112">
    <property type="entry name" value="Peptidase_C1"/>
    <property type="match status" value="1"/>
</dbReference>
<gene>
    <name evidence="11" type="ORF">MGAL_10B076451</name>
</gene>
<evidence type="ECO:0000256" key="5">
    <source>
        <dbReference type="ARBA" id="ARBA00022807"/>
    </source>
</evidence>
<evidence type="ECO:0000313" key="11">
    <source>
        <dbReference type="EMBL" id="VDI19074.1"/>
    </source>
</evidence>
<evidence type="ECO:0000256" key="4">
    <source>
        <dbReference type="ARBA" id="ARBA00022801"/>
    </source>
</evidence>
<accession>A0A8B6DIE3</accession>
<keyword evidence="2" id="KW-0645">Protease</keyword>
<dbReference type="PROSITE" id="PS00139">
    <property type="entry name" value="THIOL_PROTEASE_CYS"/>
    <property type="match status" value="1"/>
</dbReference>
<keyword evidence="4 11" id="KW-0378">Hydrolase</keyword>
<dbReference type="AlphaFoldDB" id="A0A8B6DIE3"/>
<dbReference type="PANTHER" id="PTHR12411">
    <property type="entry name" value="CYSTEINE PROTEASE FAMILY C1-RELATED"/>
    <property type="match status" value="1"/>
</dbReference>
<dbReference type="CDD" id="cd02620">
    <property type="entry name" value="Peptidase_C1A_CathepsinB"/>
    <property type="match status" value="1"/>
</dbReference>
<dbReference type="FunFam" id="3.90.70.10:FF:000031">
    <property type="entry name" value="Cathepsin B"/>
    <property type="match status" value="1"/>
</dbReference>
<comment type="function">
    <text evidence="8">Thiol protease. Has a role as a digestive enzyme.</text>
</comment>
<evidence type="ECO:0000259" key="10">
    <source>
        <dbReference type="SMART" id="SM00645"/>
    </source>
</evidence>
<name>A0A8B6DIE3_MYTGA</name>
<evidence type="ECO:0000256" key="1">
    <source>
        <dbReference type="ARBA" id="ARBA00008455"/>
    </source>
</evidence>
<keyword evidence="12" id="KW-1185">Reference proteome</keyword>
<proteinExistence type="inferred from homology"/>
<organism evidence="11 12">
    <name type="scientific">Mytilus galloprovincialis</name>
    <name type="common">Mediterranean mussel</name>
    <dbReference type="NCBI Taxonomy" id="29158"/>
    <lineage>
        <taxon>Eukaryota</taxon>
        <taxon>Metazoa</taxon>
        <taxon>Spiralia</taxon>
        <taxon>Lophotrochozoa</taxon>
        <taxon>Mollusca</taxon>
        <taxon>Bivalvia</taxon>
        <taxon>Autobranchia</taxon>
        <taxon>Pteriomorphia</taxon>
        <taxon>Mytilida</taxon>
        <taxon>Mytiloidea</taxon>
        <taxon>Mytilidae</taxon>
        <taxon>Mytilinae</taxon>
        <taxon>Mytilus</taxon>
    </lineage>
</organism>
<feature type="domain" description="Peptidase C1A papain C-terminal" evidence="10">
    <location>
        <begin position="20"/>
        <end position="269"/>
    </location>
</feature>
<keyword evidence="3" id="KW-0732">Signal</keyword>
<keyword evidence="5" id="KW-0788">Thiol protease</keyword>
<dbReference type="SMART" id="SM00645">
    <property type="entry name" value="Pept_C1"/>
    <property type="match status" value="1"/>
</dbReference>
<dbReference type="InterPro" id="IPR025661">
    <property type="entry name" value="Pept_asp_AS"/>
</dbReference>
<dbReference type="Proteomes" id="UP000596742">
    <property type="component" value="Unassembled WGS sequence"/>
</dbReference>
<evidence type="ECO:0000256" key="9">
    <source>
        <dbReference type="ARBA" id="ARBA00073107"/>
    </source>
</evidence>
<dbReference type="PROSITE" id="PS00640">
    <property type="entry name" value="THIOL_PROTEASE_ASN"/>
    <property type="match status" value="1"/>
</dbReference>
<dbReference type="PRINTS" id="PR00705">
    <property type="entry name" value="PAPAIN"/>
</dbReference>